<protein>
    <recommendedName>
        <fullName evidence="2">Nucleotidyl transferase AbiEii toxin, Type IV TA system</fullName>
    </recommendedName>
</protein>
<dbReference type="EMBL" id="FR695877">
    <property type="protein sequence ID" value="CBX31702.1"/>
    <property type="molecule type" value="Genomic_DNA"/>
</dbReference>
<evidence type="ECO:0000313" key="1">
    <source>
        <dbReference type="EMBL" id="CBX31702.1"/>
    </source>
</evidence>
<proteinExistence type="predicted"/>
<sequence length="206" mass="23854">MFYGILDKKRQDLLPQLSPLKNEFYLAGGTALALQIGHRDSIDFDFFKTGDFDTQQQFQKIKRDLNAYKLTKIQEEINTLTVLVDNEIILSFIGYNYPLIRETINEKYLCMAAIEDIAAMKMSAILSRASNKDYIDLYFILQTHKLNDLLELAQKKFPDIDINLILKSLVYFADISTEPINFKNDKTVDFEDVKSFLIKTVKNLNT</sequence>
<dbReference type="AlphaFoldDB" id="E1YK98"/>
<reference evidence="1" key="1">
    <citation type="journal article" date="2011" name="Environ. Microbiol.">
        <title>Genomic insights into the metabolic potential of the polycyclic aromatic hydrocarbon degrading sulfate-reducing Deltaproteobacterium N47.</title>
        <authorList>
            <person name="Bergmann F."/>
            <person name="Selesi D."/>
            <person name="Weinmaier T."/>
            <person name="Tischler P."/>
            <person name="Rattei T."/>
            <person name="Meckenstock R.U."/>
        </authorList>
    </citation>
    <scope>NUCLEOTIDE SEQUENCE</scope>
</reference>
<organism evidence="1">
    <name type="scientific">uncultured Desulfobacterium sp</name>
    <dbReference type="NCBI Taxonomy" id="201089"/>
    <lineage>
        <taxon>Bacteria</taxon>
        <taxon>Pseudomonadati</taxon>
        <taxon>Thermodesulfobacteriota</taxon>
        <taxon>Desulfobacteria</taxon>
        <taxon>Desulfobacterales</taxon>
        <taxon>Desulfobacteriaceae</taxon>
        <taxon>Desulfobacterium</taxon>
        <taxon>environmental samples</taxon>
    </lineage>
</organism>
<dbReference type="InterPro" id="IPR014942">
    <property type="entry name" value="AbiEii"/>
</dbReference>
<gene>
    <name evidence="1" type="ORF">N47_E52140</name>
</gene>
<name>E1YK98_9BACT</name>
<accession>E1YK98</accession>
<evidence type="ECO:0008006" key="2">
    <source>
        <dbReference type="Google" id="ProtNLM"/>
    </source>
</evidence>
<dbReference type="Pfam" id="PF08843">
    <property type="entry name" value="AbiEii"/>
    <property type="match status" value="1"/>
</dbReference>